<dbReference type="EMBL" id="LR796217">
    <property type="protein sequence ID" value="CAB4127718.1"/>
    <property type="molecule type" value="Genomic_DNA"/>
</dbReference>
<proteinExistence type="predicted"/>
<evidence type="ECO:0008006" key="3">
    <source>
        <dbReference type="Google" id="ProtNLM"/>
    </source>
</evidence>
<reference evidence="1" key="1">
    <citation type="submission" date="2020-04" db="EMBL/GenBank/DDBJ databases">
        <authorList>
            <person name="Chiriac C."/>
            <person name="Salcher M."/>
            <person name="Ghai R."/>
            <person name="Kavagutti S V."/>
        </authorList>
    </citation>
    <scope>NUCLEOTIDE SEQUENCE</scope>
</reference>
<dbReference type="InterPro" id="IPR027417">
    <property type="entry name" value="P-loop_NTPase"/>
</dbReference>
<name>A0A6J5KYQ2_9CAUD</name>
<evidence type="ECO:0000313" key="1">
    <source>
        <dbReference type="EMBL" id="CAB4127718.1"/>
    </source>
</evidence>
<gene>
    <name evidence="2" type="ORF">UFOVP269_2</name>
    <name evidence="1" type="ORF">UFOVP98_4</name>
</gene>
<organism evidence="1">
    <name type="scientific">uncultured Caudovirales phage</name>
    <dbReference type="NCBI Taxonomy" id="2100421"/>
    <lineage>
        <taxon>Viruses</taxon>
        <taxon>Duplodnaviria</taxon>
        <taxon>Heunggongvirae</taxon>
        <taxon>Uroviricota</taxon>
        <taxon>Caudoviricetes</taxon>
        <taxon>Peduoviridae</taxon>
        <taxon>Maltschvirus</taxon>
        <taxon>Maltschvirus maltsch</taxon>
    </lineage>
</organism>
<dbReference type="EMBL" id="LR796283">
    <property type="protein sequence ID" value="CAB4134043.1"/>
    <property type="molecule type" value="Genomic_DNA"/>
</dbReference>
<protein>
    <recommendedName>
        <fullName evidence="3">Terminase large subunit</fullName>
    </recommendedName>
</protein>
<evidence type="ECO:0000313" key="2">
    <source>
        <dbReference type="EMBL" id="CAB4134043.1"/>
    </source>
</evidence>
<sequence length="490" mass="56708">MGILQDVKALRDKALSVHETRALSTYELTRDAKNNLIVTWADNYQVRIPVIDFRPYQLEARNVLVNEGSKRLLAQWPRRSGKEVTTWNIIIDFAISCPGMYIMAYPTNVRARKILWEGAMLDKNTGDSIKFVEMIPKRLLARKPNDADMSIHLTNGSLIWVVGCDIDPDKLRGTNPRGIVFSELAFSDPKVLYNMLPVLRQNGGWLFGQSTYDGMNHFYWMLTKNKEDPLWFCREENINTLVDEQGAPYITDADVDEDRRAGMPEYLIQQEYYGNVQINEETKYFAIAINEVHKTGRIIRQHYIPNKNVYAFYDIGVSDYTAITLAQFESRAGKFWPSVIGYIENNNRALAFYVDEIRRFCNSRNLSFSTHFVPHDGANRSFGDNLKTTQDYLTEMGERSLIVKRPKSHKVAIEGIRQKLYMTTFNEENTQRLIDCLSNYEKEFDDKMGKFKDNPVHDWSSHGVKSYQTLVLALESDLINEVPYDVIYIN</sequence>
<dbReference type="Gene3D" id="3.40.50.300">
    <property type="entry name" value="P-loop containing nucleotide triphosphate hydrolases"/>
    <property type="match status" value="1"/>
</dbReference>
<accession>A0A6J5KYQ2</accession>